<evidence type="ECO:0000256" key="4">
    <source>
        <dbReference type="SAM" id="MobiDB-lite"/>
    </source>
</evidence>
<comment type="caution">
    <text evidence="5">The sequence shown here is derived from an EMBL/GenBank/DDBJ whole genome shotgun (WGS) entry which is preliminary data.</text>
</comment>
<evidence type="ECO:0000256" key="1">
    <source>
        <dbReference type="ARBA" id="ARBA00022574"/>
    </source>
</evidence>
<feature type="repeat" description="WD" evidence="3">
    <location>
        <begin position="197"/>
        <end position="228"/>
    </location>
</feature>
<dbReference type="PROSITE" id="PS50294">
    <property type="entry name" value="WD_REPEATS_REGION"/>
    <property type="match status" value="2"/>
</dbReference>
<feature type="compositionally biased region" description="Basic and acidic residues" evidence="4">
    <location>
        <begin position="459"/>
        <end position="485"/>
    </location>
</feature>
<dbReference type="SMART" id="SM00320">
    <property type="entry name" value="WD40"/>
    <property type="match status" value="6"/>
</dbReference>
<evidence type="ECO:0000313" key="5">
    <source>
        <dbReference type="EMBL" id="KAJ1728269.1"/>
    </source>
</evidence>
<feature type="compositionally biased region" description="Basic and acidic residues" evidence="4">
    <location>
        <begin position="1"/>
        <end position="17"/>
    </location>
</feature>
<evidence type="ECO:0000256" key="3">
    <source>
        <dbReference type="PROSITE-ProRule" id="PRU00221"/>
    </source>
</evidence>
<feature type="repeat" description="WD" evidence="3">
    <location>
        <begin position="96"/>
        <end position="137"/>
    </location>
</feature>
<dbReference type="InterPro" id="IPR015943">
    <property type="entry name" value="WD40/YVTN_repeat-like_dom_sf"/>
</dbReference>
<accession>A0A9W7YA39</accession>
<feature type="compositionally biased region" description="Basic and acidic residues" evidence="4">
    <location>
        <begin position="55"/>
        <end position="76"/>
    </location>
</feature>
<organism evidence="5 6">
    <name type="scientific">Coemansia biformis</name>
    <dbReference type="NCBI Taxonomy" id="1286918"/>
    <lineage>
        <taxon>Eukaryota</taxon>
        <taxon>Fungi</taxon>
        <taxon>Fungi incertae sedis</taxon>
        <taxon>Zoopagomycota</taxon>
        <taxon>Kickxellomycotina</taxon>
        <taxon>Kickxellomycetes</taxon>
        <taxon>Kickxellales</taxon>
        <taxon>Kickxellaceae</taxon>
        <taxon>Coemansia</taxon>
    </lineage>
</organism>
<dbReference type="OrthoDB" id="10264376at2759"/>
<dbReference type="AlphaFoldDB" id="A0A9W7YA39"/>
<evidence type="ECO:0000256" key="2">
    <source>
        <dbReference type="ARBA" id="ARBA00022737"/>
    </source>
</evidence>
<name>A0A9W7YA39_9FUNG</name>
<sequence length="561" mass="59714">MGLGDELSKFIPKDFGKKSKKKDAAGAGNAGSNSIRKPDSDTSSRTPPATGVGENTDKSGRCADQPPHRSEDRGVDVGDADDGAGEALPASQHAVMAGHRKAVSAIAWDPSGDVLASGEHGANMLLWDFPSMDRALQSFRTVVPYEGQQIHAAKFNPEGTLLVCATGDPRAKLFTPEGTLVAEFKRGDMYVMDMRRTTGHVSALTSVDWSPHGDRLVTAGADSTLRFWHCERPQKQEQVVVAKTATRGARVAVTACAYSADGRVVASAQQDGHVSLWPTAGPFLRPAQHVAAHTPGSEPSAVAFVPGNDRHLVSRGATTVKLWDVRQMATPLAVAENLPSAGPESNIAFSPSGRLLLTGVASGGAAPSASATAAVLDTADLSERRRARLPVPGDVLSIAWHPRLDQIAAGLTTGDIVLLYDPERSSRGATLCMRKQQRRQAGGVSTVGPIITPHALPLFRDEKPASAKRRRDDLARSQKPREPVHGHGKGGVIGVNATQHIMKSLIKDTIRDEDPREALLKYAAVAESDPKFIAPSYKKTQAKPVFDDTGASDVPEMKRRK</sequence>
<evidence type="ECO:0000313" key="6">
    <source>
        <dbReference type="Proteomes" id="UP001143981"/>
    </source>
</evidence>
<dbReference type="SUPFAM" id="SSF50978">
    <property type="entry name" value="WD40 repeat-like"/>
    <property type="match status" value="1"/>
</dbReference>
<proteinExistence type="predicted"/>
<evidence type="ECO:0008006" key="7">
    <source>
        <dbReference type="Google" id="ProtNLM"/>
    </source>
</evidence>
<dbReference type="Pfam" id="PF00400">
    <property type="entry name" value="WD40"/>
    <property type="match status" value="3"/>
</dbReference>
<feature type="region of interest" description="Disordered" evidence="4">
    <location>
        <begin position="1"/>
        <end position="86"/>
    </location>
</feature>
<reference evidence="5" key="1">
    <citation type="submission" date="2022-07" db="EMBL/GenBank/DDBJ databases">
        <title>Phylogenomic reconstructions and comparative analyses of Kickxellomycotina fungi.</title>
        <authorList>
            <person name="Reynolds N.K."/>
            <person name="Stajich J.E."/>
            <person name="Barry K."/>
            <person name="Grigoriev I.V."/>
            <person name="Crous P."/>
            <person name="Smith M.E."/>
        </authorList>
    </citation>
    <scope>NUCLEOTIDE SEQUENCE</scope>
    <source>
        <strain evidence="5">BCRC 34381</strain>
    </source>
</reference>
<dbReference type="PANTHER" id="PTHR16017:SF0">
    <property type="entry name" value="WD REPEAT-CONTAINING PROTEIN 70"/>
    <property type="match status" value="1"/>
</dbReference>
<dbReference type="EMBL" id="JANBOI010000856">
    <property type="protein sequence ID" value="KAJ1728269.1"/>
    <property type="molecule type" value="Genomic_DNA"/>
</dbReference>
<feature type="repeat" description="WD" evidence="3">
    <location>
        <begin position="246"/>
        <end position="277"/>
    </location>
</feature>
<dbReference type="GO" id="GO:0005634">
    <property type="term" value="C:nucleus"/>
    <property type="evidence" value="ECO:0007669"/>
    <property type="project" value="TreeGrafter"/>
</dbReference>
<keyword evidence="1 3" id="KW-0853">WD repeat</keyword>
<keyword evidence="2" id="KW-0677">Repeat</keyword>
<dbReference type="GO" id="GO:0035861">
    <property type="term" value="C:site of double-strand break"/>
    <property type="evidence" value="ECO:0007669"/>
    <property type="project" value="TreeGrafter"/>
</dbReference>
<gene>
    <name evidence="5" type="ORF">LPJ61_004123</name>
</gene>
<dbReference type="InterPro" id="IPR036322">
    <property type="entry name" value="WD40_repeat_dom_sf"/>
</dbReference>
<dbReference type="PROSITE" id="PS50082">
    <property type="entry name" value="WD_REPEATS_2"/>
    <property type="match status" value="3"/>
</dbReference>
<dbReference type="InterPro" id="IPR001680">
    <property type="entry name" value="WD40_rpt"/>
</dbReference>
<keyword evidence="6" id="KW-1185">Reference proteome</keyword>
<dbReference type="Proteomes" id="UP001143981">
    <property type="component" value="Unassembled WGS sequence"/>
</dbReference>
<dbReference type="InterPro" id="IPR051858">
    <property type="entry name" value="WD_repeat_GAD-1"/>
</dbReference>
<feature type="region of interest" description="Disordered" evidence="4">
    <location>
        <begin position="458"/>
        <end position="492"/>
    </location>
</feature>
<dbReference type="Gene3D" id="2.130.10.10">
    <property type="entry name" value="YVTN repeat-like/Quinoprotein amine dehydrogenase"/>
    <property type="match status" value="2"/>
</dbReference>
<feature type="region of interest" description="Disordered" evidence="4">
    <location>
        <begin position="533"/>
        <end position="561"/>
    </location>
</feature>
<dbReference type="PANTHER" id="PTHR16017">
    <property type="entry name" value="GASTRULATION DEFECTIVE PROTEIN 1-RELATED"/>
    <property type="match status" value="1"/>
</dbReference>
<protein>
    <recommendedName>
        <fullName evidence="7">WD40 repeat-like protein</fullName>
    </recommendedName>
</protein>